<name>A0A7W9SNY5_ARMRO</name>
<dbReference type="Pfam" id="PF13472">
    <property type="entry name" value="Lipase_GDSL_2"/>
    <property type="match status" value="1"/>
</dbReference>
<evidence type="ECO:0000259" key="1">
    <source>
        <dbReference type="Pfam" id="PF13472"/>
    </source>
</evidence>
<dbReference type="EMBL" id="JACHGW010000002">
    <property type="protein sequence ID" value="MBB6050137.1"/>
    <property type="molecule type" value="Genomic_DNA"/>
</dbReference>
<dbReference type="AlphaFoldDB" id="A0A7W9SNY5"/>
<dbReference type="CDD" id="cd00229">
    <property type="entry name" value="SGNH_hydrolase"/>
    <property type="match status" value="1"/>
</dbReference>
<keyword evidence="3" id="KW-1185">Reference proteome</keyword>
<dbReference type="Gene3D" id="3.40.50.1110">
    <property type="entry name" value="SGNH hydrolase"/>
    <property type="match status" value="1"/>
</dbReference>
<dbReference type="SUPFAM" id="SSF52266">
    <property type="entry name" value="SGNH hydrolase"/>
    <property type="match status" value="1"/>
</dbReference>
<dbReference type="Gene3D" id="2.60.120.260">
    <property type="entry name" value="Galactose-binding domain-like"/>
    <property type="match status" value="1"/>
</dbReference>
<proteinExistence type="predicted"/>
<organism evidence="2 3">
    <name type="scientific">Armatimonas rosea</name>
    <dbReference type="NCBI Taxonomy" id="685828"/>
    <lineage>
        <taxon>Bacteria</taxon>
        <taxon>Bacillati</taxon>
        <taxon>Armatimonadota</taxon>
        <taxon>Armatimonadia</taxon>
        <taxon>Armatimonadales</taxon>
        <taxon>Armatimonadaceae</taxon>
        <taxon>Armatimonas</taxon>
    </lineage>
</organism>
<evidence type="ECO:0000313" key="2">
    <source>
        <dbReference type="EMBL" id="MBB6050137.1"/>
    </source>
</evidence>
<dbReference type="PANTHER" id="PTHR34407">
    <property type="entry name" value="EXPRESSED PROTEIN"/>
    <property type="match status" value="1"/>
</dbReference>
<comment type="caution">
    <text evidence="2">The sequence shown here is derived from an EMBL/GenBank/DDBJ whole genome shotgun (WGS) entry which is preliminary data.</text>
</comment>
<gene>
    <name evidence="2" type="ORF">HNQ39_001928</name>
</gene>
<dbReference type="PANTHER" id="PTHR34407:SF1">
    <property type="entry name" value="SGNH HYDROLASE-TYPE ESTERASE DOMAIN-CONTAINING PROTEIN"/>
    <property type="match status" value="1"/>
</dbReference>
<dbReference type="InterPro" id="IPR036514">
    <property type="entry name" value="SGNH_hydro_sf"/>
</dbReference>
<feature type="domain" description="SGNH hydrolase-type esterase" evidence="1">
    <location>
        <begin position="39"/>
        <end position="213"/>
    </location>
</feature>
<sequence>MNRQDFPLVPAQECRPRQGLPNFLAKAKKPGAEVKIGYLGGSITAQPGWRPKTLAHFQKAFPEAKFSEINAAIGGTGSDLGVFRLKQDVLDKKPDLLFVEFAVNDGGAAPEQITRCMEGIVRQTWKALPSCDICFVYTVTESLVPPLLEGKFPRAASVMEGVAEHYGIPSIHLALEVAALAKAGKLLWKAPLPKERSADGPLVFANDGVHPYPETGHELYLQAIVRSLEPIAMASQRARRHGLPKPLNGANYEKATLVPVSPAQLSAGFVALDPASNPVAKSFAGRMGGGLYRSTQPGATLTFSFTGTYAALYDILGPDCGQVTVLLDNQPPRLVPRFDAYCTYHRLATLLIGADLPDTLHTVMITLHPDQPDKAKILAQRKEKMDNPARFNDRALYPGALLIVGELKKGA</sequence>
<evidence type="ECO:0000313" key="3">
    <source>
        <dbReference type="Proteomes" id="UP000520814"/>
    </source>
</evidence>
<dbReference type="RefSeq" id="WP_184194505.1">
    <property type="nucleotide sequence ID" value="NZ_JACHGW010000002.1"/>
</dbReference>
<protein>
    <submittedName>
        <fullName evidence="2">Lysophospholipase L1-like esterase</fullName>
    </submittedName>
</protein>
<dbReference type="InterPro" id="IPR013830">
    <property type="entry name" value="SGNH_hydro"/>
</dbReference>
<accession>A0A7W9SNY5</accession>
<reference evidence="2 3" key="1">
    <citation type="submission" date="2020-08" db="EMBL/GenBank/DDBJ databases">
        <title>Genomic Encyclopedia of Type Strains, Phase IV (KMG-IV): sequencing the most valuable type-strain genomes for metagenomic binning, comparative biology and taxonomic classification.</title>
        <authorList>
            <person name="Goeker M."/>
        </authorList>
    </citation>
    <scope>NUCLEOTIDE SEQUENCE [LARGE SCALE GENOMIC DNA]</scope>
    <source>
        <strain evidence="2 3">DSM 23562</strain>
    </source>
</reference>
<dbReference type="Proteomes" id="UP000520814">
    <property type="component" value="Unassembled WGS sequence"/>
</dbReference>